<evidence type="ECO:0000313" key="11">
    <source>
        <dbReference type="Proteomes" id="UP000295620"/>
    </source>
</evidence>
<dbReference type="GO" id="GO:0000155">
    <property type="term" value="F:phosphorelay sensor kinase activity"/>
    <property type="evidence" value="ECO:0007669"/>
    <property type="project" value="InterPro"/>
</dbReference>
<reference evidence="10 11" key="1">
    <citation type="submission" date="2019-03" db="EMBL/GenBank/DDBJ databases">
        <title>Genomic Encyclopedia of Archaeal and Bacterial Type Strains, Phase II (KMG-II): from individual species to whole genera.</title>
        <authorList>
            <person name="Goeker M."/>
        </authorList>
    </citation>
    <scope>NUCLEOTIDE SEQUENCE [LARGE SCALE GENOMIC DNA]</scope>
    <source>
        <strain evidence="10 11">DSM 19035</strain>
    </source>
</reference>
<feature type="domain" description="PAS" evidence="9">
    <location>
        <begin position="28"/>
        <end position="73"/>
    </location>
</feature>
<keyword evidence="4" id="KW-0808">Transferase</keyword>
<comment type="caution">
    <text evidence="10">The sequence shown here is derived from an EMBL/GenBank/DDBJ whole genome shotgun (WGS) entry which is preliminary data.</text>
</comment>
<protein>
    <recommendedName>
        <fullName evidence="2">histidine kinase</fullName>
        <ecNumber evidence="2">2.7.13.3</ecNumber>
    </recommendedName>
</protein>
<dbReference type="Pfam" id="PF00512">
    <property type="entry name" value="HisKA"/>
    <property type="match status" value="1"/>
</dbReference>
<dbReference type="InterPro" id="IPR005467">
    <property type="entry name" value="His_kinase_dom"/>
</dbReference>
<sequence length="371" mass="42269">MNVKITSYQELQQQAAASQTRIKDLEAVNEELVDFIENAALPLHWVNGEGIITWANQAELTALGFDKDEYIGQPISKFHADQHVIGDILSRLKNNETLHNYRARLKCKDGTIKHVLISSNVLTRDGKFIHTRCFTRDITPIVLEEQRKNDFVSMVSHELKTPLTSILSYIQVMLSKYSKSDDTFLSQALSRTESLAKSMTKMINDFLNMSRLEEAKVTLNLERLELHLLIQQVIQEIQLNSHTHNIQFSHSGIMYISADHAKLGQVLINLISNAIKYSPESSTITVGYEPYGTQVKIYVRDQGIGIQESDQKRLFERFYRVENHATKHTTGFGIGLYLVAEILRYHHTKIEVESSAGKGSTFYFLLPIKAN</sequence>
<dbReference type="InterPro" id="IPR000014">
    <property type="entry name" value="PAS"/>
</dbReference>
<name>A0A4R6SZP4_9SPHI</name>
<evidence type="ECO:0000256" key="3">
    <source>
        <dbReference type="ARBA" id="ARBA00022553"/>
    </source>
</evidence>
<evidence type="ECO:0000256" key="1">
    <source>
        <dbReference type="ARBA" id="ARBA00000085"/>
    </source>
</evidence>
<dbReference type="SUPFAM" id="SSF47384">
    <property type="entry name" value="Homodimeric domain of signal transducing histidine kinase"/>
    <property type="match status" value="1"/>
</dbReference>
<evidence type="ECO:0000256" key="5">
    <source>
        <dbReference type="ARBA" id="ARBA00022777"/>
    </source>
</evidence>
<dbReference type="InterPro" id="IPR036890">
    <property type="entry name" value="HATPase_C_sf"/>
</dbReference>
<evidence type="ECO:0000256" key="2">
    <source>
        <dbReference type="ARBA" id="ARBA00012438"/>
    </source>
</evidence>
<dbReference type="NCBIfam" id="TIGR00229">
    <property type="entry name" value="sensory_box"/>
    <property type="match status" value="1"/>
</dbReference>
<dbReference type="EMBL" id="SNYC01000003">
    <property type="protein sequence ID" value="TDQ11239.1"/>
    <property type="molecule type" value="Genomic_DNA"/>
</dbReference>
<dbReference type="InterPro" id="IPR050351">
    <property type="entry name" value="BphY/WalK/GraS-like"/>
</dbReference>
<dbReference type="AlphaFoldDB" id="A0A4R6SZP4"/>
<evidence type="ECO:0000256" key="6">
    <source>
        <dbReference type="ARBA" id="ARBA00023012"/>
    </source>
</evidence>
<comment type="catalytic activity">
    <reaction evidence="1">
        <text>ATP + protein L-histidine = ADP + protein N-phospho-L-histidine.</text>
        <dbReference type="EC" id="2.7.13.3"/>
    </reaction>
</comment>
<dbReference type="SMART" id="SM00387">
    <property type="entry name" value="HATPase_c"/>
    <property type="match status" value="1"/>
</dbReference>
<evidence type="ECO:0000313" key="10">
    <source>
        <dbReference type="EMBL" id="TDQ11239.1"/>
    </source>
</evidence>
<dbReference type="InterPro" id="IPR035965">
    <property type="entry name" value="PAS-like_dom_sf"/>
</dbReference>
<keyword evidence="3" id="KW-0597">Phosphoprotein</keyword>
<dbReference type="SMART" id="SM00388">
    <property type="entry name" value="HisKA"/>
    <property type="match status" value="1"/>
</dbReference>
<dbReference type="InterPro" id="IPR003594">
    <property type="entry name" value="HATPase_dom"/>
</dbReference>
<evidence type="ECO:0000259" key="9">
    <source>
        <dbReference type="PROSITE" id="PS50112"/>
    </source>
</evidence>
<dbReference type="Pfam" id="PF13426">
    <property type="entry name" value="PAS_9"/>
    <property type="match status" value="1"/>
</dbReference>
<dbReference type="PROSITE" id="PS50112">
    <property type="entry name" value="PAS"/>
    <property type="match status" value="1"/>
</dbReference>
<keyword evidence="11" id="KW-1185">Reference proteome</keyword>
<dbReference type="CDD" id="cd00082">
    <property type="entry name" value="HisKA"/>
    <property type="match status" value="1"/>
</dbReference>
<dbReference type="SUPFAM" id="SSF55785">
    <property type="entry name" value="PYP-like sensor domain (PAS domain)"/>
    <property type="match status" value="1"/>
</dbReference>
<dbReference type="Gene3D" id="3.30.565.10">
    <property type="entry name" value="Histidine kinase-like ATPase, C-terminal domain"/>
    <property type="match status" value="1"/>
</dbReference>
<dbReference type="PRINTS" id="PR00344">
    <property type="entry name" value="BCTRLSENSOR"/>
</dbReference>
<dbReference type="InterPro" id="IPR004358">
    <property type="entry name" value="Sig_transdc_His_kin-like_C"/>
</dbReference>
<gene>
    <name evidence="10" type="ORF">ATK78_0356</name>
</gene>
<dbReference type="Pfam" id="PF02518">
    <property type="entry name" value="HATPase_c"/>
    <property type="match status" value="1"/>
</dbReference>
<dbReference type="InterPro" id="IPR003661">
    <property type="entry name" value="HisK_dim/P_dom"/>
</dbReference>
<organism evidence="10 11">
    <name type="scientific">Pedobacter metabolipauper</name>
    <dbReference type="NCBI Taxonomy" id="425513"/>
    <lineage>
        <taxon>Bacteria</taxon>
        <taxon>Pseudomonadati</taxon>
        <taxon>Bacteroidota</taxon>
        <taxon>Sphingobacteriia</taxon>
        <taxon>Sphingobacteriales</taxon>
        <taxon>Sphingobacteriaceae</taxon>
        <taxon>Pedobacter</taxon>
    </lineage>
</organism>
<dbReference type="Proteomes" id="UP000295620">
    <property type="component" value="Unassembled WGS sequence"/>
</dbReference>
<evidence type="ECO:0000259" key="8">
    <source>
        <dbReference type="PROSITE" id="PS50109"/>
    </source>
</evidence>
<dbReference type="GO" id="GO:0016036">
    <property type="term" value="P:cellular response to phosphate starvation"/>
    <property type="evidence" value="ECO:0007669"/>
    <property type="project" value="TreeGrafter"/>
</dbReference>
<proteinExistence type="predicted"/>
<dbReference type="FunFam" id="3.30.565.10:FF:000006">
    <property type="entry name" value="Sensor histidine kinase WalK"/>
    <property type="match status" value="1"/>
</dbReference>
<keyword evidence="5" id="KW-0418">Kinase</keyword>
<dbReference type="SMART" id="SM00086">
    <property type="entry name" value="PAC"/>
    <property type="match status" value="1"/>
</dbReference>
<feature type="domain" description="Histidine kinase" evidence="8">
    <location>
        <begin position="154"/>
        <end position="370"/>
    </location>
</feature>
<dbReference type="GO" id="GO:0005886">
    <property type="term" value="C:plasma membrane"/>
    <property type="evidence" value="ECO:0007669"/>
    <property type="project" value="TreeGrafter"/>
</dbReference>
<dbReference type="SUPFAM" id="SSF55874">
    <property type="entry name" value="ATPase domain of HSP90 chaperone/DNA topoisomerase II/histidine kinase"/>
    <property type="match status" value="1"/>
</dbReference>
<evidence type="ECO:0000256" key="4">
    <source>
        <dbReference type="ARBA" id="ARBA00022679"/>
    </source>
</evidence>
<dbReference type="PROSITE" id="PS50109">
    <property type="entry name" value="HIS_KIN"/>
    <property type="match status" value="1"/>
</dbReference>
<evidence type="ECO:0000256" key="7">
    <source>
        <dbReference type="ARBA" id="ARBA00023136"/>
    </source>
</evidence>
<accession>A0A4R6SZP4</accession>
<dbReference type="Gene3D" id="1.10.287.130">
    <property type="match status" value="1"/>
</dbReference>
<dbReference type="PANTHER" id="PTHR45453">
    <property type="entry name" value="PHOSPHATE REGULON SENSOR PROTEIN PHOR"/>
    <property type="match status" value="1"/>
</dbReference>
<dbReference type="GO" id="GO:0004721">
    <property type="term" value="F:phosphoprotein phosphatase activity"/>
    <property type="evidence" value="ECO:0007669"/>
    <property type="project" value="TreeGrafter"/>
</dbReference>
<dbReference type="FunFam" id="1.10.287.130:FF:000001">
    <property type="entry name" value="Two-component sensor histidine kinase"/>
    <property type="match status" value="1"/>
</dbReference>
<dbReference type="CDD" id="cd00130">
    <property type="entry name" value="PAS"/>
    <property type="match status" value="1"/>
</dbReference>
<dbReference type="RefSeq" id="WP_166664797.1">
    <property type="nucleotide sequence ID" value="NZ_SNYC01000003.1"/>
</dbReference>
<keyword evidence="6" id="KW-0902">Two-component regulatory system</keyword>
<dbReference type="InterPro" id="IPR001610">
    <property type="entry name" value="PAC"/>
</dbReference>
<dbReference type="CDD" id="cd00075">
    <property type="entry name" value="HATPase"/>
    <property type="match status" value="1"/>
</dbReference>
<keyword evidence="7" id="KW-0472">Membrane</keyword>
<dbReference type="Gene3D" id="3.30.450.20">
    <property type="entry name" value="PAS domain"/>
    <property type="match status" value="1"/>
</dbReference>
<dbReference type="PANTHER" id="PTHR45453:SF1">
    <property type="entry name" value="PHOSPHATE REGULON SENSOR PROTEIN PHOR"/>
    <property type="match status" value="1"/>
</dbReference>
<dbReference type="EC" id="2.7.13.3" evidence="2"/>
<dbReference type="InterPro" id="IPR036097">
    <property type="entry name" value="HisK_dim/P_sf"/>
</dbReference>